<name>A0AAY4EJZ3_9TELE</name>
<dbReference type="GeneID" id="114770011"/>
<evidence type="ECO:0000256" key="4">
    <source>
        <dbReference type="ARBA" id="ARBA00022490"/>
    </source>
</evidence>
<comment type="similarity">
    <text evidence="3">Belongs to the Bcl-2 family.</text>
</comment>
<evidence type="ECO:0000313" key="12">
    <source>
        <dbReference type="Proteomes" id="UP000694580"/>
    </source>
</evidence>
<feature type="signal peptide" evidence="9">
    <location>
        <begin position="1"/>
        <end position="28"/>
    </location>
</feature>
<dbReference type="Ensembl" id="ENSDCDT00010068371.1">
    <property type="protein sequence ID" value="ENSDCDP00010057684.1"/>
    <property type="gene ID" value="ENSDCDG00010032610.1"/>
</dbReference>
<evidence type="ECO:0000256" key="7">
    <source>
        <dbReference type="SAM" id="MobiDB-lite"/>
    </source>
</evidence>
<dbReference type="GO" id="GO:0001836">
    <property type="term" value="P:release of cytochrome c from mitochondria"/>
    <property type="evidence" value="ECO:0007669"/>
    <property type="project" value="TreeGrafter"/>
</dbReference>
<dbReference type="GO" id="GO:0051400">
    <property type="term" value="F:BH domain binding"/>
    <property type="evidence" value="ECO:0007669"/>
    <property type="project" value="TreeGrafter"/>
</dbReference>
<keyword evidence="8" id="KW-1133">Transmembrane helix</keyword>
<dbReference type="GO" id="GO:0042981">
    <property type="term" value="P:regulation of apoptotic process"/>
    <property type="evidence" value="ECO:0007669"/>
    <property type="project" value="InterPro"/>
</dbReference>
<keyword evidence="9" id="KW-0732">Signal</keyword>
<evidence type="ECO:0000256" key="6">
    <source>
        <dbReference type="ARBA" id="ARBA00023242"/>
    </source>
</evidence>
<dbReference type="GO" id="GO:0008053">
    <property type="term" value="P:mitochondrial fusion"/>
    <property type="evidence" value="ECO:0007669"/>
    <property type="project" value="TreeGrafter"/>
</dbReference>
<dbReference type="PANTHER" id="PTHR11256:SF46">
    <property type="entry name" value="INDUCED MYELOID LEUKEMIA CELL DIFFERENTIATION PROTEIN MCL-1"/>
    <property type="match status" value="1"/>
</dbReference>
<dbReference type="SUPFAM" id="SSF56854">
    <property type="entry name" value="Bcl-2 inhibitors of programmed cell death"/>
    <property type="match status" value="1"/>
</dbReference>
<reference evidence="11" key="3">
    <citation type="submission" date="2025-09" db="UniProtKB">
        <authorList>
            <consortium name="Ensembl"/>
        </authorList>
    </citation>
    <scope>IDENTIFICATION</scope>
</reference>
<feature type="transmembrane region" description="Helical" evidence="8">
    <location>
        <begin position="234"/>
        <end position="256"/>
    </location>
</feature>
<evidence type="ECO:0000259" key="10">
    <source>
        <dbReference type="SMART" id="SM00337"/>
    </source>
</evidence>
<dbReference type="AlphaFoldDB" id="A0AAY4EJZ3"/>
<dbReference type="PANTHER" id="PTHR11256">
    <property type="entry name" value="BCL-2 RELATED"/>
    <property type="match status" value="1"/>
</dbReference>
<feature type="region of interest" description="Disordered" evidence="7">
    <location>
        <begin position="30"/>
        <end position="79"/>
    </location>
</feature>
<keyword evidence="12" id="KW-1185">Reference proteome</keyword>
<dbReference type="PRINTS" id="PR01866">
    <property type="entry name" value="APOPREGMCL1"/>
</dbReference>
<keyword evidence="8" id="KW-0812">Transmembrane</keyword>
<dbReference type="InterPro" id="IPR046371">
    <property type="entry name" value="Bcl-2_BH1-3"/>
</dbReference>
<dbReference type="InterPro" id="IPR013281">
    <property type="entry name" value="Apop_reg_Mc1"/>
</dbReference>
<dbReference type="InterPro" id="IPR002475">
    <property type="entry name" value="Bcl2-like"/>
</dbReference>
<dbReference type="GO" id="GO:0005741">
    <property type="term" value="C:mitochondrial outer membrane"/>
    <property type="evidence" value="ECO:0007669"/>
    <property type="project" value="TreeGrafter"/>
</dbReference>
<keyword evidence="6" id="KW-0539">Nucleus</keyword>
<evidence type="ECO:0000256" key="2">
    <source>
        <dbReference type="ARBA" id="ARBA00004496"/>
    </source>
</evidence>
<dbReference type="InterPro" id="IPR026298">
    <property type="entry name" value="Bcl-2_fam"/>
</dbReference>
<evidence type="ECO:0000313" key="11">
    <source>
        <dbReference type="Ensembl" id="ENSDCDP00010057684.1"/>
    </source>
</evidence>
<organism evidence="11 12">
    <name type="scientific">Denticeps clupeoides</name>
    <name type="common">denticle herring</name>
    <dbReference type="NCBI Taxonomy" id="299321"/>
    <lineage>
        <taxon>Eukaryota</taxon>
        <taxon>Metazoa</taxon>
        <taxon>Chordata</taxon>
        <taxon>Craniata</taxon>
        <taxon>Vertebrata</taxon>
        <taxon>Euteleostomi</taxon>
        <taxon>Actinopterygii</taxon>
        <taxon>Neopterygii</taxon>
        <taxon>Teleostei</taxon>
        <taxon>Clupei</taxon>
        <taxon>Clupeiformes</taxon>
        <taxon>Denticipitoidei</taxon>
        <taxon>Denticipitidae</taxon>
        <taxon>Denticeps</taxon>
    </lineage>
</organism>
<reference evidence="11 12" key="1">
    <citation type="submission" date="2020-06" db="EMBL/GenBank/DDBJ databases">
        <authorList>
            <consortium name="Wellcome Sanger Institute Data Sharing"/>
        </authorList>
    </citation>
    <scope>NUCLEOTIDE SEQUENCE [LARGE SCALE GENOMIC DNA]</scope>
</reference>
<dbReference type="Pfam" id="PF00452">
    <property type="entry name" value="Bcl-2"/>
    <property type="match status" value="1"/>
</dbReference>
<evidence type="ECO:0000256" key="1">
    <source>
        <dbReference type="ARBA" id="ARBA00004123"/>
    </source>
</evidence>
<dbReference type="RefSeq" id="XP_028819423.1">
    <property type="nucleotide sequence ID" value="XM_028963590.1"/>
</dbReference>
<feature type="domain" description="Bcl-2 Bcl-2 homology region 1-3" evidence="10">
    <location>
        <begin position="119"/>
        <end position="219"/>
    </location>
</feature>
<dbReference type="GO" id="GO:0015267">
    <property type="term" value="F:channel activity"/>
    <property type="evidence" value="ECO:0007669"/>
    <property type="project" value="TreeGrafter"/>
</dbReference>
<dbReference type="GeneTree" id="ENSGT01130000278292"/>
<comment type="subcellular location">
    <subcellularLocation>
        <location evidence="2">Cytoplasm</location>
    </subcellularLocation>
    <subcellularLocation>
        <location evidence="1">Nucleus</location>
    </subcellularLocation>
</comment>
<keyword evidence="5" id="KW-0053">Apoptosis</keyword>
<dbReference type="Gene3D" id="1.10.437.10">
    <property type="entry name" value="Blc2-like"/>
    <property type="match status" value="1"/>
</dbReference>
<keyword evidence="8" id="KW-0472">Membrane</keyword>
<dbReference type="PRINTS" id="PR01862">
    <property type="entry name" value="BCL2FAMILY"/>
</dbReference>
<dbReference type="SMART" id="SM00337">
    <property type="entry name" value="BCL"/>
    <property type="match status" value="1"/>
</dbReference>
<dbReference type="GO" id="GO:0008630">
    <property type="term" value="P:intrinsic apoptotic signaling pathway in response to DNA damage"/>
    <property type="evidence" value="ECO:0007669"/>
    <property type="project" value="TreeGrafter"/>
</dbReference>
<dbReference type="GO" id="GO:0005634">
    <property type="term" value="C:nucleus"/>
    <property type="evidence" value="ECO:0007669"/>
    <property type="project" value="UniProtKB-SubCell"/>
</dbReference>
<evidence type="ECO:0000256" key="5">
    <source>
        <dbReference type="ARBA" id="ARBA00022703"/>
    </source>
</evidence>
<evidence type="ECO:0000256" key="3">
    <source>
        <dbReference type="ARBA" id="ARBA00009458"/>
    </source>
</evidence>
<dbReference type="GO" id="GO:0097192">
    <property type="term" value="P:extrinsic apoptotic signaling pathway in absence of ligand"/>
    <property type="evidence" value="ECO:0007669"/>
    <property type="project" value="TreeGrafter"/>
</dbReference>
<dbReference type="PROSITE" id="PS50062">
    <property type="entry name" value="BCL2_FAMILY"/>
    <property type="match status" value="1"/>
</dbReference>
<feature type="chain" id="PRO_5044318418" description="Bcl-2 Bcl-2 homology region 1-3 domain-containing protein" evidence="9">
    <location>
        <begin position="29"/>
        <end position="257"/>
    </location>
</feature>
<dbReference type="CDD" id="cd06845">
    <property type="entry name" value="Bcl-2_like"/>
    <property type="match status" value="1"/>
</dbReference>
<dbReference type="Proteomes" id="UP000694580">
    <property type="component" value="Chromosome 20"/>
</dbReference>
<keyword evidence="4" id="KW-0963">Cytoplasm</keyword>
<dbReference type="FunFam" id="1.10.437.10:FF:000017">
    <property type="entry name" value="MCL1, BCL2 family apoptosis regulator"/>
    <property type="match status" value="1"/>
</dbReference>
<reference evidence="11" key="2">
    <citation type="submission" date="2025-08" db="UniProtKB">
        <authorList>
            <consortium name="Ensembl"/>
        </authorList>
    </citation>
    <scope>IDENTIFICATION</scope>
</reference>
<gene>
    <name evidence="11" type="primary">LOC114770011</name>
</gene>
<accession>A0AAY4EJZ3</accession>
<proteinExistence type="inferred from homology"/>
<dbReference type="InterPro" id="IPR036834">
    <property type="entry name" value="Bcl-2-like_sf"/>
</dbReference>
<sequence>MSLSAMKRPAGSVIGLLCSHFAVPCAVADNKGDPGDELDEADSFALKPERRDMGLDSGFQSSDDDASLPASPDGPPRTILDRDRDALELETRQLVGDFYRIYVGGKPADTRPHNALPTMRKVVDEVLRKHQISFKSMVQKLVLQSQNEKMAFVTAVAKNIFKDGTTNWGRIASLVAFGAVVCRELKAIDREDCVETVTTQICTYLATEQREWFVNNSGWVGFVDFFHVEDPETVVWNTLIAVAGFAGLGAGLALMIR</sequence>
<protein>
    <recommendedName>
        <fullName evidence="10">Bcl-2 Bcl-2 homology region 1-3 domain-containing protein</fullName>
    </recommendedName>
</protein>
<evidence type="ECO:0000256" key="8">
    <source>
        <dbReference type="SAM" id="Phobius"/>
    </source>
</evidence>
<evidence type="ECO:0000256" key="9">
    <source>
        <dbReference type="SAM" id="SignalP"/>
    </source>
</evidence>